<gene>
    <name evidence="1" type="ORF">BT96DRAFT_1006350</name>
</gene>
<evidence type="ECO:0000313" key="1">
    <source>
        <dbReference type="EMBL" id="KAE9386179.1"/>
    </source>
</evidence>
<dbReference type="AlphaFoldDB" id="A0A6A4GKD7"/>
<evidence type="ECO:0000313" key="2">
    <source>
        <dbReference type="Proteomes" id="UP000799118"/>
    </source>
</evidence>
<sequence>MTKLLGASSFADDNDIEVEVQTGNIHQPSMCGFQPQTSDAEDVVGDGRFLPDLGSSIAGSQAAADQRPPHIGHLHTEATVATVFPLHTELSKEERHRDYGAIIQSLDLQRDIKNSAYLSDHELDSDFERRKSPDLFSLSQVNQQLRRISMPFLFTVVQTFRWMPETTVILINAILQHTPISTIRVHSQYHLPELSAINLSKIYPRRLDLHYPDDRIHITECIARGVSGTLVDPQWPVTTLTIGLEPYFSYSPKSLPFLYSSFPETHILTLKSKEDGMRYHIDDFINGLRCFLSLRNSRLTSFVKCRLQALESVLKLRSAWSPPRISIEAALFWYTSLIAQGVPSLRTFFVTEEYETRSRKEKKELIRRLTVQNTPGGGREVTGDWELSIRIRCFCIEH</sequence>
<dbReference type="EMBL" id="ML769905">
    <property type="protein sequence ID" value="KAE9386179.1"/>
    <property type="molecule type" value="Genomic_DNA"/>
</dbReference>
<reference evidence="1" key="1">
    <citation type="journal article" date="2019" name="Environ. Microbiol.">
        <title>Fungal ecological strategies reflected in gene transcription - a case study of two litter decomposers.</title>
        <authorList>
            <person name="Barbi F."/>
            <person name="Kohler A."/>
            <person name="Barry K."/>
            <person name="Baskaran P."/>
            <person name="Daum C."/>
            <person name="Fauchery L."/>
            <person name="Ihrmark K."/>
            <person name="Kuo A."/>
            <person name="LaButti K."/>
            <person name="Lipzen A."/>
            <person name="Morin E."/>
            <person name="Grigoriev I.V."/>
            <person name="Henrissat B."/>
            <person name="Lindahl B."/>
            <person name="Martin F."/>
        </authorList>
    </citation>
    <scope>NUCLEOTIDE SEQUENCE</scope>
    <source>
        <strain evidence="1">JB14</strain>
    </source>
</reference>
<keyword evidence="2" id="KW-1185">Reference proteome</keyword>
<protein>
    <submittedName>
        <fullName evidence="1">Uncharacterized protein</fullName>
    </submittedName>
</protein>
<accession>A0A6A4GKD7</accession>
<proteinExistence type="predicted"/>
<name>A0A6A4GKD7_9AGAR</name>
<organism evidence="1 2">
    <name type="scientific">Gymnopus androsaceus JB14</name>
    <dbReference type="NCBI Taxonomy" id="1447944"/>
    <lineage>
        <taxon>Eukaryota</taxon>
        <taxon>Fungi</taxon>
        <taxon>Dikarya</taxon>
        <taxon>Basidiomycota</taxon>
        <taxon>Agaricomycotina</taxon>
        <taxon>Agaricomycetes</taxon>
        <taxon>Agaricomycetidae</taxon>
        <taxon>Agaricales</taxon>
        <taxon>Marasmiineae</taxon>
        <taxon>Omphalotaceae</taxon>
        <taxon>Gymnopus</taxon>
    </lineage>
</organism>
<dbReference type="Proteomes" id="UP000799118">
    <property type="component" value="Unassembled WGS sequence"/>
</dbReference>